<comment type="caution">
    <text evidence="2">The sequence shown here is derived from an EMBL/GenBank/DDBJ whole genome shotgun (WGS) entry which is preliminary data.</text>
</comment>
<evidence type="ECO:0000313" key="2">
    <source>
        <dbReference type="EMBL" id="KAG2289459.1"/>
    </source>
</evidence>
<dbReference type="OrthoDB" id="64928at2759"/>
<sequence>MISSLLVQRPDLGLSIAKKEERRRSHGRNLASETETNPRQRDPDRTLDELKLGLRFFNFLACTEDSTTDGAVLRLDPRLVKSNLFSPVSIMYRQRGLDGVLVFRSMTKVGDYHALFSAAQDVAECLDKSQKNLLTIWTIKAIVANDLFTDDNFMCNKDCASVLQRELLESNVPDTT</sequence>
<reference evidence="2 3" key="1">
    <citation type="submission" date="2020-02" db="EMBL/GenBank/DDBJ databases">
        <authorList>
            <person name="Ma Q."/>
            <person name="Huang Y."/>
            <person name="Song X."/>
            <person name="Pei D."/>
        </authorList>
    </citation>
    <scope>NUCLEOTIDE SEQUENCE [LARGE SCALE GENOMIC DNA]</scope>
    <source>
        <strain evidence="2">Sxm20200214</strain>
        <tissue evidence="2">Leaf</tissue>
    </source>
</reference>
<evidence type="ECO:0000256" key="1">
    <source>
        <dbReference type="SAM" id="MobiDB-lite"/>
    </source>
</evidence>
<dbReference type="Proteomes" id="UP000886595">
    <property type="component" value="Unassembled WGS sequence"/>
</dbReference>
<organism evidence="2 3">
    <name type="scientific">Brassica carinata</name>
    <name type="common">Ethiopian mustard</name>
    <name type="synonym">Abyssinian cabbage</name>
    <dbReference type="NCBI Taxonomy" id="52824"/>
    <lineage>
        <taxon>Eukaryota</taxon>
        <taxon>Viridiplantae</taxon>
        <taxon>Streptophyta</taxon>
        <taxon>Embryophyta</taxon>
        <taxon>Tracheophyta</taxon>
        <taxon>Spermatophyta</taxon>
        <taxon>Magnoliopsida</taxon>
        <taxon>eudicotyledons</taxon>
        <taxon>Gunneridae</taxon>
        <taxon>Pentapetalae</taxon>
        <taxon>rosids</taxon>
        <taxon>malvids</taxon>
        <taxon>Brassicales</taxon>
        <taxon>Brassicaceae</taxon>
        <taxon>Brassiceae</taxon>
        <taxon>Brassica</taxon>
    </lineage>
</organism>
<dbReference type="PANTHER" id="PTHR36749:SF1">
    <property type="entry name" value="F7O18.3 PROTEIN"/>
    <property type="match status" value="1"/>
</dbReference>
<accession>A0A8X7RHY3</accession>
<dbReference type="PANTHER" id="PTHR36749">
    <property type="entry name" value="F7O18.3 PROTEIN"/>
    <property type="match status" value="1"/>
</dbReference>
<protein>
    <submittedName>
        <fullName evidence="2">Uncharacterized protein</fullName>
    </submittedName>
</protein>
<dbReference type="AlphaFoldDB" id="A0A8X7RHY3"/>
<gene>
    <name evidence="2" type="ORF">Bca52824_049063</name>
</gene>
<proteinExistence type="predicted"/>
<keyword evidence="3" id="KW-1185">Reference proteome</keyword>
<feature type="region of interest" description="Disordered" evidence="1">
    <location>
        <begin position="17"/>
        <end position="44"/>
    </location>
</feature>
<evidence type="ECO:0000313" key="3">
    <source>
        <dbReference type="Proteomes" id="UP000886595"/>
    </source>
</evidence>
<dbReference type="EMBL" id="JAAMPC010000010">
    <property type="protein sequence ID" value="KAG2289459.1"/>
    <property type="molecule type" value="Genomic_DNA"/>
</dbReference>
<name>A0A8X7RHY3_BRACI</name>